<name>A0AC60QRE1_IXOPE</name>
<gene>
    <name evidence="1" type="ORF">HPB47_016287</name>
</gene>
<dbReference type="Proteomes" id="UP000805193">
    <property type="component" value="Unassembled WGS sequence"/>
</dbReference>
<sequence>MFAGIIIRFPFLTCLALCAYEWDLPQYIAGFSQGFAGKQELQISRRSFPFVSVSDECVRVCIFERSGMEQVWQAEFQKLFSQYVPQSWYLLPVVQRPIGVNWQTFVDSAKVRFCCEECGHGWTSMKGRISFWFLLTGHGEGLVTFKLYGQQCDKCKVGRYEPAMWYPEEVVKVLVNIYNRVGQVYYGFQQPPIHKNRRPGKPRNPHNADLCQACRDGVCSERRRYLKTAVRTVLCT</sequence>
<evidence type="ECO:0000313" key="2">
    <source>
        <dbReference type="Proteomes" id="UP000805193"/>
    </source>
</evidence>
<keyword evidence="2" id="KW-1185">Reference proteome</keyword>
<accession>A0AC60QRE1</accession>
<proteinExistence type="predicted"/>
<reference evidence="1 2" key="1">
    <citation type="journal article" date="2020" name="Cell">
        <title>Large-Scale Comparative Analyses of Tick Genomes Elucidate Their Genetic Diversity and Vector Capacities.</title>
        <authorList>
            <consortium name="Tick Genome and Microbiome Consortium (TIGMIC)"/>
            <person name="Jia N."/>
            <person name="Wang J."/>
            <person name="Shi W."/>
            <person name="Du L."/>
            <person name="Sun Y."/>
            <person name="Zhan W."/>
            <person name="Jiang J.F."/>
            <person name="Wang Q."/>
            <person name="Zhang B."/>
            <person name="Ji P."/>
            <person name="Bell-Sakyi L."/>
            <person name="Cui X.M."/>
            <person name="Yuan T.T."/>
            <person name="Jiang B.G."/>
            <person name="Yang W.F."/>
            <person name="Lam T.T."/>
            <person name="Chang Q.C."/>
            <person name="Ding S.J."/>
            <person name="Wang X.J."/>
            <person name="Zhu J.G."/>
            <person name="Ruan X.D."/>
            <person name="Zhao L."/>
            <person name="Wei J.T."/>
            <person name="Ye R.Z."/>
            <person name="Que T.C."/>
            <person name="Du C.H."/>
            <person name="Zhou Y.H."/>
            <person name="Cheng J.X."/>
            <person name="Dai P.F."/>
            <person name="Guo W.B."/>
            <person name="Han X.H."/>
            <person name="Huang E.J."/>
            <person name="Li L.F."/>
            <person name="Wei W."/>
            <person name="Gao Y.C."/>
            <person name="Liu J.Z."/>
            <person name="Shao H.Z."/>
            <person name="Wang X."/>
            <person name="Wang C.C."/>
            <person name="Yang T.C."/>
            <person name="Huo Q.B."/>
            <person name="Li W."/>
            <person name="Chen H.Y."/>
            <person name="Chen S.E."/>
            <person name="Zhou L.G."/>
            <person name="Ni X.B."/>
            <person name="Tian J.H."/>
            <person name="Sheng Y."/>
            <person name="Liu T."/>
            <person name="Pan Y.S."/>
            <person name="Xia L.Y."/>
            <person name="Li J."/>
            <person name="Zhao F."/>
            <person name="Cao W.C."/>
        </authorList>
    </citation>
    <scope>NUCLEOTIDE SEQUENCE [LARGE SCALE GENOMIC DNA]</scope>
    <source>
        <strain evidence="1">Iper-2018</strain>
    </source>
</reference>
<protein>
    <submittedName>
        <fullName evidence="1">Uncharacterized protein</fullName>
    </submittedName>
</protein>
<organism evidence="1 2">
    <name type="scientific">Ixodes persulcatus</name>
    <name type="common">Taiga tick</name>
    <dbReference type="NCBI Taxonomy" id="34615"/>
    <lineage>
        <taxon>Eukaryota</taxon>
        <taxon>Metazoa</taxon>
        <taxon>Ecdysozoa</taxon>
        <taxon>Arthropoda</taxon>
        <taxon>Chelicerata</taxon>
        <taxon>Arachnida</taxon>
        <taxon>Acari</taxon>
        <taxon>Parasitiformes</taxon>
        <taxon>Ixodida</taxon>
        <taxon>Ixodoidea</taxon>
        <taxon>Ixodidae</taxon>
        <taxon>Ixodinae</taxon>
        <taxon>Ixodes</taxon>
    </lineage>
</organism>
<comment type="caution">
    <text evidence="1">The sequence shown here is derived from an EMBL/GenBank/DDBJ whole genome shotgun (WGS) entry which is preliminary data.</text>
</comment>
<dbReference type="EMBL" id="JABSTQ010004994">
    <property type="protein sequence ID" value="KAG0440417.1"/>
    <property type="molecule type" value="Genomic_DNA"/>
</dbReference>
<evidence type="ECO:0000313" key="1">
    <source>
        <dbReference type="EMBL" id="KAG0440417.1"/>
    </source>
</evidence>